<dbReference type="RefSeq" id="WP_159794295.1">
    <property type="nucleotide sequence ID" value="NZ_WTYM01000036.1"/>
</dbReference>
<dbReference type="EMBL" id="WTYM01000036">
    <property type="protein sequence ID" value="MXO59681.1"/>
    <property type="molecule type" value="Genomic_DNA"/>
</dbReference>
<organism evidence="3 4">
    <name type="scientific">Croceibacterium salegens</name>
    <dbReference type="NCBI Taxonomy" id="1737568"/>
    <lineage>
        <taxon>Bacteria</taxon>
        <taxon>Pseudomonadati</taxon>
        <taxon>Pseudomonadota</taxon>
        <taxon>Alphaproteobacteria</taxon>
        <taxon>Sphingomonadales</taxon>
        <taxon>Erythrobacteraceae</taxon>
        <taxon>Croceibacterium</taxon>
    </lineage>
</organism>
<feature type="chain" id="PRO_5026011116" description="Ferrochelatase" evidence="2">
    <location>
        <begin position="25"/>
        <end position="76"/>
    </location>
</feature>
<feature type="signal peptide" evidence="2">
    <location>
        <begin position="1"/>
        <end position="24"/>
    </location>
</feature>
<evidence type="ECO:0000313" key="3">
    <source>
        <dbReference type="EMBL" id="MXO59681.1"/>
    </source>
</evidence>
<keyword evidence="2" id="KW-0732">Signal</keyword>
<evidence type="ECO:0000313" key="4">
    <source>
        <dbReference type="Proteomes" id="UP000433652"/>
    </source>
</evidence>
<evidence type="ECO:0000256" key="1">
    <source>
        <dbReference type="SAM" id="Phobius"/>
    </source>
</evidence>
<keyword evidence="1" id="KW-0472">Membrane</keyword>
<name>A0A6I4SUU5_9SPHN</name>
<keyword evidence="4" id="KW-1185">Reference proteome</keyword>
<proteinExistence type="predicted"/>
<evidence type="ECO:0000256" key="2">
    <source>
        <dbReference type="SAM" id="SignalP"/>
    </source>
</evidence>
<dbReference type="AlphaFoldDB" id="A0A6I4SUU5"/>
<dbReference type="Proteomes" id="UP000433652">
    <property type="component" value="Unassembled WGS sequence"/>
</dbReference>
<accession>A0A6I4SUU5</accession>
<evidence type="ECO:0008006" key="5">
    <source>
        <dbReference type="Google" id="ProtNLM"/>
    </source>
</evidence>
<feature type="transmembrane region" description="Helical" evidence="1">
    <location>
        <begin position="48"/>
        <end position="66"/>
    </location>
</feature>
<sequence length="76" mass="7384">MIIRKTIAGVAAAGLIFGSTAAAAAPAPAERGGSNVSSSEEFAGTGTFTLLLGLLILAGIIGVIASNDNDDLPTSP</sequence>
<keyword evidence="1" id="KW-1133">Transmembrane helix</keyword>
<keyword evidence="1" id="KW-0812">Transmembrane</keyword>
<protein>
    <recommendedName>
        <fullName evidence="5">Ferrochelatase</fullName>
    </recommendedName>
</protein>
<gene>
    <name evidence="3" type="ORF">GRI89_09025</name>
</gene>
<reference evidence="3 4" key="1">
    <citation type="submission" date="2019-12" db="EMBL/GenBank/DDBJ databases">
        <title>Genomic-based taxomic classification of the family Erythrobacteraceae.</title>
        <authorList>
            <person name="Xu L."/>
        </authorList>
    </citation>
    <scope>NUCLEOTIDE SEQUENCE [LARGE SCALE GENOMIC DNA]</scope>
    <source>
        <strain evidence="3 4">MCCC 1K01500</strain>
    </source>
</reference>
<comment type="caution">
    <text evidence="3">The sequence shown here is derived from an EMBL/GenBank/DDBJ whole genome shotgun (WGS) entry which is preliminary data.</text>
</comment>